<keyword evidence="1" id="KW-0472">Membrane</keyword>
<accession>A0A7S3SP83</accession>
<evidence type="ECO:0000313" key="2">
    <source>
        <dbReference type="EMBL" id="CAE0559708.1"/>
    </source>
</evidence>
<organism evidence="2">
    <name type="scientific">Strombidinopsis acuminata</name>
    <dbReference type="NCBI Taxonomy" id="141414"/>
    <lineage>
        <taxon>Eukaryota</taxon>
        <taxon>Sar</taxon>
        <taxon>Alveolata</taxon>
        <taxon>Ciliophora</taxon>
        <taxon>Intramacronucleata</taxon>
        <taxon>Spirotrichea</taxon>
        <taxon>Choreotrichia</taxon>
        <taxon>Choreotrichida</taxon>
        <taxon>Strombidinopsidae</taxon>
        <taxon>Strombidinopsis</taxon>
    </lineage>
</organism>
<dbReference type="EMBL" id="HBIQ01051205">
    <property type="protein sequence ID" value="CAE0559708.1"/>
    <property type="molecule type" value="Transcribed_RNA"/>
</dbReference>
<evidence type="ECO:0000256" key="1">
    <source>
        <dbReference type="SAM" id="Phobius"/>
    </source>
</evidence>
<keyword evidence="1" id="KW-1133">Transmembrane helix</keyword>
<name>A0A7S3SP83_9SPIT</name>
<gene>
    <name evidence="2" type="ORF">SACU0126_LOCUS16278</name>
</gene>
<dbReference type="AlphaFoldDB" id="A0A7S3SP83"/>
<proteinExistence type="predicted"/>
<reference evidence="2" key="1">
    <citation type="submission" date="2021-01" db="EMBL/GenBank/DDBJ databases">
        <authorList>
            <person name="Corre E."/>
            <person name="Pelletier E."/>
            <person name="Niang G."/>
            <person name="Scheremetjew M."/>
            <person name="Finn R."/>
            <person name="Kale V."/>
            <person name="Holt S."/>
            <person name="Cochrane G."/>
            <person name="Meng A."/>
            <person name="Brown T."/>
            <person name="Cohen L."/>
        </authorList>
    </citation>
    <scope>NUCLEOTIDE SEQUENCE</scope>
    <source>
        <strain evidence="2">SPMC142</strain>
    </source>
</reference>
<keyword evidence="1" id="KW-0812">Transmembrane</keyword>
<feature type="transmembrane region" description="Helical" evidence="1">
    <location>
        <begin position="25"/>
        <end position="48"/>
    </location>
</feature>
<protein>
    <submittedName>
        <fullName evidence="2">Uncharacterized protein</fullName>
    </submittedName>
</protein>
<sequence>MYLSMTIAYVLSAIGAQIGNLKLCLGVMGFHTCFSIVNTAFLITMACWRFSAWGSYCSDDANTQVAPIGQDIGYIFYSQIALQLALFASNYAAKKAHEPIAAVF</sequence>